<protein>
    <submittedName>
        <fullName evidence="5 6">Probable methyltransferase BTM2 homolog</fullName>
    </submittedName>
</protein>
<dbReference type="RefSeq" id="XP_011503705.1">
    <property type="nucleotide sequence ID" value="XM_011505403.1"/>
</dbReference>
<reference evidence="5 6" key="1">
    <citation type="submission" date="2025-04" db="UniProtKB">
        <authorList>
            <consortium name="RefSeq"/>
        </authorList>
    </citation>
    <scope>IDENTIFICATION</scope>
</reference>
<dbReference type="RefSeq" id="XP_011503706.1">
    <property type="nucleotide sequence ID" value="XM_011505404.1"/>
</dbReference>
<evidence type="ECO:0000256" key="3">
    <source>
        <dbReference type="ARBA" id="ARBA00022691"/>
    </source>
</evidence>
<proteinExistence type="predicted"/>
<dbReference type="GO" id="GO:0008168">
    <property type="term" value="F:methyltransferase activity"/>
    <property type="evidence" value="ECO:0007669"/>
    <property type="project" value="UniProtKB-KW"/>
</dbReference>
<dbReference type="AlphaFoldDB" id="A0AAJ6YT55"/>
<gene>
    <name evidence="5 6" type="primary">LOC105366831</name>
</gene>
<dbReference type="GO" id="GO:0032259">
    <property type="term" value="P:methylation"/>
    <property type="evidence" value="ECO:0007669"/>
    <property type="project" value="UniProtKB-KW"/>
</dbReference>
<dbReference type="GO" id="GO:1904262">
    <property type="term" value="P:negative regulation of TORC1 signaling"/>
    <property type="evidence" value="ECO:0007669"/>
    <property type="project" value="TreeGrafter"/>
</dbReference>
<dbReference type="GeneID" id="105366831"/>
<dbReference type="InterPro" id="IPR021867">
    <property type="entry name" value="Bmt2/SAMTOR"/>
</dbReference>
<evidence type="ECO:0000256" key="2">
    <source>
        <dbReference type="ARBA" id="ARBA00022679"/>
    </source>
</evidence>
<keyword evidence="3" id="KW-0949">S-adenosyl-L-methionine</keyword>
<keyword evidence="1 5" id="KW-0489">Methyltransferase</keyword>
<dbReference type="PANTHER" id="PTHR21008:SF0">
    <property type="entry name" value="S-ADENOSYLMETHIONINE SENSOR UPSTREAM OF MTORC1"/>
    <property type="match status" value="1"/>
</dbReference>
<dbReference type="Proteomes" id="UP000695007">
    <property type="component" value="Unplaced"/>
</dbReference>
<evidence type="ECO:0000313" key="4">
    <source>
        <dbReference type="Proteomes" id="UP000695007"/>
    </source>
</evidence>
<keyword evidence="4" id="KW-1185">Reference proteome</keyword>
<evidence type="ECO:0000313" key="5">
    <source>
        <dbReference type="RefSeq" id="XP_011503705.1"/>
    </source>
</evidence>
<dbReference type="KEGG" id="csol:105366831"/>
<evidence type="ECO:0000256" key="1">
    <source>
        <dbReference type="ARBA" id="ARBA00022603"/>
    </source>
</evidence>
<name>A0AAJ6YT55_9HYME</name>
<keyword evidence="2" id="KW-0808">Transferase</keyword>
<dbReference type="CTD" id="154743"/>
<organism evidence="4 6">
    <name type="scientific">Ceratosolen solmsi marchali</name>
    <dbReference type="NCBI Taxonomy" id="326594"/>
    <lineage>
        <taxon>Eukaryota</taxon>
        <taxon>Metazoa</taxon>
        <taxon>Ecdysozoa</taxon>
        <taxon>Arthropoda</taxon>
        <taxon>Hexapoda</taxon>
        <taxon>Insecta</taxon>
        <taxon>Pterygota</taxon>
        <taxon>Neoptera</taxon>
        <taxon>Endopterygota</taxon>
        <taxon>Hymenoptera</taxon>
        <taxon>Apocrita</taxon>
        <taxon>Proctotrupomorpha</taxon>
        <taxon>Chalcidoidea</taxon>
        <taxon>Agaonidae</taxon>
        <taxon>Agaoninae</taxon>
        <taxon>Ceratosolen</taxon>
    </lineage>
</organism>
<evidence type="ECO:0000313" key="6">
    <source>
        <dbReference type="RefSeq" id="XP_011503706.1"/>
    </source>
</evidence>
<dbReference type="PANTHER" id="PTHR21008">
    <property type="entry name" value="S-ADENOSYLMETHIONINE SENSOR UPSTREAM OF MTORC1-RELATED"/>
    <property type="match status" value="1"/>
</dbReference>
<sequence>MEGKCDKYIEFNKKNYKRISEKQKQLANFIKKLHAELRSEYEILGIDEAWKIHVTKSEQLKTYAEFMYELANKYWTYESKNTSVTYCRIEWIKQQCKDYFFNGKMNEFDAREEYLFKKNIQILNKNFNIKNIKTTVSSTISVLDVGSCYNPFKTENKFSVTAIDIVPYSNDVIKCDFLNLKNIFHVQNNDIYVAKKYIIY</sequence>
<accession>A0AAJ6YT55</accession>